<dbReference type="Proteomes" id="UP000466445">
    <property type="component" value="Chromosome"/>
</dbReference>
<gene>
    <name evidence="1" type="ORF">MSAR_40920</name>
</gene>
<dbReference type="KEGG" id="msar:MSAR_40920"/>
<keyword evidence="2" id="KW-1185">Reference proteome</keyword>
<accession>A0A7I7SYQ9</accession>
<sequence length="71" mass="7555">MPSAFVFEIASCTLRACEPLANELARLGLYAPAVSEWTLDNEGNGRTAGLDAIINGMSSGTKFFVEVHPVP</sequence>
<proteinExistence type="predicted"/>
<evidence type="ECO:0000313" key="2">
    <source>
        <dbReference type="Proteomes" id="UP000466445"/>
    </source>
</evidence>
<evidence type="ECO:0000313" key="1">
    <source>
        <dbReference type="EMBL" id="BBY60956.1"/>
    </source>
</evidence>
<reference evidence="1 2" key="1">
    <citation type="journal article" date="2019" name="Emerg. Microbes Infect.">
        <title>Comprehensive subspecies identification of 175 nontuberculous mycobacteria species based on 7547 genomic profiles.</title>
        <authorList>
            <person name="Matsumoto Y."/>
            <person name="Kinjo T."/>
            <person name="Motooka D."/>
            <person name="Nabeya D."/>
            <person name="Jung N."/>
            <person name="Uechi K."/>
            <person name="Horii T."/>
            <person name="Iida T."/>
            <person name="Fujita J."/>
            <person name="Nakamura S."/>
        </authorList>
    </citation>
    <scope>NUCLEOTIDE SEQUENCE [LARGE SCALE GENOMIC DNA]</scope>
    <source>
        <strain evidence="1 2">JCM 30395</strain>
    </source>
</reference>
<dbReference type="EMBL" id="AP022595">
    <property type="protein sequence ID" value="BBY60956.1"/>
    <property type="molecule type" value="Genomic_DNA"/>
</dbReference>
<protein>
    <submittedName>
        <fullName evidence="1">Uncharacterized protein</fullName>
    </submittedName>
</protein>
<organism evidence="1 2">
    <name type="scientific">Mycolicibacterium sarraceniae</name>
    <dbReference type="NCBI Taxonomy" id="1534348"/>
    <lineage>
        <taxon>Bacteria</taxon>
        <taxon>Bacillati</taxon>
        <taxon>Actinomycetota</taxon>
        <taxon>Actinomycetes</taxon>
        <taxon>Mycobacteriales</taxon>
        <taxon>Mycobacteriaceae</taxon>
        <taxon>Mycolicibacterium</taxon>
    </lineage>
</organism>
<dbReference type="AlphaFoldDB" id="A0A7I7SYQ9"/>
<name>A0A7I7SYQ9_9MYCO</name>